<proteinExistence type="predicted"/>
<dbReference type="GeneID" id="119744927"/>
<feature type="domain" description="WxxW" evidence="5">
    <location>
        <begin position="173"/>
        <end position="261"/>
    </location>
</feature>
<keyword evidence="3" id="KW-0732">Signal</keyword>
<keyword evidence="4" id="KW-0325">Glycoprotein</keyword>
<evidence type="ECO:0000313" key="6">
    <source>
        <dbReference type="EnsemblMetazoa" id="XP_038077060.1"/>
    </source>
</evidence>
<dbReference type="PANTHER" id="PTHR15031:SF4">
    <property type="entry name" value="CARTILAGE INTERMEDIATE LAYER PROTEIN 1"/>
    <property type="match status" value="1"/>
</dbReference>
<keyword evidence="7" id="KW-1185">Reference proteome</keyword>
<dbReference type="GO" id="GO:0005576">
    <property type="term" value="C:extracellular region"/>
    <property type="evidence" value="ECO:0007669"/>
    <property type="project" value="UniProtKB-SubCell"/>
</dbReference>
<feature type="domain" description="WxxW" evidence="5">
    <location>
        <begin position="273"/>
        <end position="357"/>
    </location>
</feature>
<accession>A0A914BM96</accession>
<keyword evidence="2" id="KW-0964">Secreted</keyword>
<feature type="domain" description="WxxW" evidence="5">
    <location>
        <begin position="76"/>
        <end position="166"/>
    </location>
</feature>
<sequence length="358" mass="40016">MTGKNKRNSVPIFRRMISNFKVVAEAGETNFRNVSEGSKRGPPGFERISQTELKMKTALFVVCCILAVESIQGHIWSAWYDRDNPSGTGDWETLRDQKKLGYVCGGCKPIAAECRVKGSASVFTRWTGSAPDTLDVHCLPTEGVVCKNTDQSSCASCSDYEIRYLCPSTASTWTQFKDRDNPSGSGDWENVWGFRNYNGDNICNGIRPMCTQCRDISNLNAYYTTGDAFDTGYDCNWDTGLVCTTEVNTEVCKDYDVRFKCPNIGTWTSSARWTSWKNRDNPYLTGDWEHVGPSGLNPCSSKEPIDIQCRVRGTNQNWSDSGQEFKTKCTPSEGLVCLNADQTSGQSCFDYEVRFLCP</sequence>
<dbReference type="Proteomes" id="UP000887568">
    <property type="component" value="Unplaced"/>
</dbReference>
<reference evidence="6" key="1">
    <citation type="submission" date="2022-11" db="UniProtKB">
        <authorList>
            <consortium name="EnsemblMetazoa"/>
        </authorList>
    </citation>
    <scope>IDENTIFICATION</scope>
</reference>
<dbReference type="RefSeq" id="XP_038077060.1">
    <property type="nucleotide sequence ID" value="XM_038221132.1"/>
</dbReference>
<evidence type="ECO:0000256" key="1">
    <source>
        <dbReference type="ARBA" id="ARBA00004613"/>
    </source>
</evidence>
<dbReference type="AlphaFoldDB" id="A0A914BM96"/>
<dbReference type="InterPro" id="IPR025155">
    <property type="entry name" value="WxxW_domain"/>
</dbReference>
<dbReference type="OrthoDB" id="6049857at2759"/>
<organism evidence="6 7">
    <name type="scientific">Patiria miniata</name>
    <name type="common">Bat star</name>
    <name type="synonym">Asterina miniata</name>
    <dbReference type="NCBI Taxonomy" id="46514"/>
    <lineage>
        <taxon>Eukaryota</taxon>
        <taxon>Metazoa</taxon>
        <taxon>Echinodermata</taxon>
        <taxon>Eleutherozoa</taxon>
        <taxon>Asterozoa</taxon>
        <taxon>Asteroidea</taxon>
        <taxon>Valvatacea</taxon>
        <taxon>Valvatida</taxon>
        <taxon>Asterinidae</taxon>
        <taxon>Patiria</taxon>
    </lineage>
</organism>
<name>A0A914BM96_PATMI</name>
<evidence type="ECO:0000256" key="3">
    <source>
        <dbReference type="ARBA" id="ARBA00022729"/>
    </source>
</evidence>
<evidence type="ECO:0000256" key="4">
    <source>
        <dbReference type="ARBA" id="ARBA00023180"/>
    </source>
</evidence>
<dbReference type="Pfam" id="PF13330">
    <property type="entry name" value="Mucin2_WxxW"/>
    <property type="match status" value="3"/>
</dbReference>
<evidence type="ECO:0000256" key="2">
    <source>
        <dbReference type="ARBA" id="ARBA00022525"/>
    </source>
</evidence>
<evidence type="ECO:0000313" key="7">
    <source>
        <dbReference type="Proteomes" id="UP000887568"/>
    </source>
</evidence>
<dbReference type="PANTHER" id="PTHR15031">
    <property type="entry name" value="CARTILAGE INTERMEDIATE LAYER PROTEIN CLIP"/>
    <property type="match status" value="1"/>
</dbReference>
<protein>
    <recommendedName>
        <fullName evidence="5">WxxW domain-containing protein</fullName>
    </recommendedName>
</protein>
<comment type="subcellular location">
    <subcellularLocation>
        <location evidence="1">Secreted</location>
    </subcellularLocation>
</comment>
<evidence type="ECO:0000259" key="5">
    <source>
        <dbReference type="Pfam" id="PF13330"/>
    </source>
</evidence>
<dbReference type="EnsemblMetazoa" id="XM_038221132.1">
    <property type="protein sequence ID" value="XP_038077060.1"/>
    <property type="gene ID" value="LOC119744927"/>
</dbReference>
<dbReference type="InterPro" id="IPR039675">
    <property type="entry name" value="CILP1/CILP2"/>
</dbReference>